<evidence type="ECO:0000313" key="1">
    <source>
        <dbReference type="EMBL" id="VEL44276.1"/>
    </source>
</evidence>
<evidence type="ECO:0000313" key="2">
    <source>
        <dbReference type="Proteomes" id="UP000784294"/>
    </source>
</evidence>
<dbReference type="Proteomes" id="UP000784294">
    <property type="component" value="Unassembled WGS sequence"/>
</dbReference>
<protein>
    <submittedName>
        <fullName evidence="1">Uncharacterized protein</fullName>
    </submittedName>
</protein>
<dbReference type="AlphaFoldDB" id="A0A3S5CVY0"/>
<name>A0A3S5CVY0_9PLAT</name>
<organism evidence="1 2">
    <name type="scientific">Protopolystoma xenopodis</name>
    <dbReference type="NCBI Taxonomy" id="117903"/>
    <lineage>
        <taxon>Eukaryota</taxon>
        <taxon>Metazoa</taxon>
        <taxon>Spiralia</taxon>
        <taxon>Lophotrochozoa</taxon>
        <taxon>Platyhelminthes</taxon>
        <taxon>Monogenea</taxon>
        <taxon>Polyopisthocotylea</taxon>
        <taxon>Polystomatidea</taxon>
        <taxon>Polystomatidae</taxon>
        <taxon>Protopolystoma</taxon>
    </lineage>
</organism>
<reference evidence="1" key="1">
    <citation type="submission" date="2018-11" db="EMBL/GenBank/DDBJ databases">
        <authorList>
            <consortium name="Pathogen Informatics"/>
        </authorList>
    </citation>
    <scope>NUCLEOTIDE SEQUENCE</scope>
</reference>
<gene>
    <name evidence="1" type="ORF">PXEA_LOCUS37716</name>
</gene>
<proteinExistence type="predicted"/>
<keyword evidence="2" id="KW-1185">Reference proteome</keyword>
<sequence>MVLRIVKLTDDANHDADYDAGGASGNVPRPRSDFGNEYAYNGLRTRCVPLSLSTNMTKLRKQVQTTFIQRKETATTQKATPSWSSYLFYFVYVYVGQNW</sequence>
<accession>A0A3S5CVY0</accession>
<dbReference type="EMBL" id="CAAALY010293278">
    <property type="protein sequence ID" value="VEL44276.1"/>
    <property type="molecule type" value="Genomic_DNA"/>
</dbReference>
<comment type="caution">
    <text evidence="1">The sequence shown here is derived from an EMBL/GenBank/DDBJ whole genome shotgun (WGS) entry which is preliminary data.</text>
</comment>